<dbReference type="SUPFAM" id="SSF52096">
    <property type="entry name" value="ClpP/crotonase"/>
    <property type="match status" value="1"/>
</dbReference>
<dbReference type="InterPro" id="IPR018376">
    <property type="entry name" value="Enoyl-CoA_hyd/isom_CS"/>
</dbReference>
<keyword evidence="3" id="KW-1185">Reference proteome</keyword>
<dbReference type="Proteomes" id="UP000236584">
    <property type="component" value="Chromosome"/>
</dbReference>
<evidence type="ECO:0000313" key="3">
    <source>
        <dbReference type="Proteomes" id="UP000236584"/>
    </source>
</evidence>
<proteinExistence type="inferred from homology"/>
<dbReference type="OrthoDB" id="27846at2157"/>
<sequence>MTSDPVTLDVSAGVATVTIDRPDRKNALSAAVAGALADHFSAIDDRDDVRCVVVTGTGGAFCAGGDIERMRERADSDAPVDDHVRELQRTVSRGVASVAACSLPTVARIDGPAVGAGATLAIACDLQVASESSVVGFSFRRVGLSVDSGASHLLPRVVGVNTAKRLVFTGELLSAAEAEELGLFTHVFDDDEFDERADEVVETVAEGPTVALRHAKRLLDEGARKPYEQAVRDEAVAQGLVYDSDDHAEGVEAFLDKRDAEFEGH</sequence>
<dbReference type="EMBL" id="CP026309">
    <property type="protein sequence ID" value="AUV83248.1"/>
    <property type="molecule type" value="Genomic_DNA"/>
</dbReference>
<evidence type="ECO:0000256" key="1">
    <source>
        <dbReference type="RuleBase" id="RU003707"/>
    </source>
</evidence>
<dbReference type="PANTHER" id="PTHR43459:SF1">
    <property type="entry name" value="EG:BACN32G11.4 PROTEIN"/>
    <property type="match status" value="1"/>
</dbReference>
<comment type="similarity">
    <text evidence="1">Belongs to the enoyl-CoA hydratase/isomerase family.</text>
</comment>
<reference evidence="2 3" key="1">
    <citation type="submission" date="2018-01" db="EMBL/GenBank/DDBJ databases">
        <title>Complete genome sequence of Salinigranum rubrum GX10T, an extremely halophilic archaeon isolated from a marine solar saltern.</title>
        <authorList>
            <person name="Han S."/>
        </authorList>
    </citation>
    <scope>NUCLEOTIDE SEQUENCE [LARGE SCALE GENOMIC DNA]</scope>
    <source>
        <strain evidence="2 3">GX10</strain>
    </source>
</reference>
<gene>
    <name evidence="2" type="ORF">C2R22_17695</name>
</gene>
<dbReference type="Gene3D" id="1.10.12.10">
    <property type="entry name" value="Lyase 2-enoyl-coa Hydratase, Chain A, domain 2"/>
    <property type="match status" value="1"/>
</dbReference>
<dbReference type="KEGG" id="srub:C2R22_17695"/>
<protein>
    <submittedName>
        <fullName evidence="2">Enoyl-CoA hydratase</fullName>
    </submittedName>
</protein>
<dbReference type="RefSeq" id="WP_103426937.1">
    <property type="nucleotide sequence ID" value="NZ_CP026309.1"/>
</dbReference>
<evidence type="ECO:0000313" key="2">
    <source>
        <dbReference type="EMBL" id="AUV83248.1"/>
    </source>
</evidence>
<name>A0A2I8VMV0_9EURY</name>
<dbReference type="CDD" id="cd06558">
    <property type="entry name" value="crotonase-like"/>
    <property type="match status" value="1"/>
</dbReference>
<dbReference type="InterPro" id="IPR029045">
    <property type="entry name" value="ClpP/crotonase-like_dom_sf"/>
</dbReference>
<dbReference type="AlphaFoldDB" id="A0A2I8VMV0"/>
<dbReference type="GO" id="GO:0003824">
    <property type="term" value="F:catalytic activity"/>
    <property type="evidence" value="ECO:0007669"/>
    <property type="project" value="InterPro"/>
</dbReference>
<dbReference type="InterPro" id="IPR014748">
    <property type="entry name" value="Enoyl-CoA_hydra_C"/>
</dbReference>
<accession>A0A2I8VMV0</accession>
<dbReference type="InterPro" id="IPR001753">
    <property type="entry name" value="Enoyl-CoA_hydra/iso"/>
</dbReference>
<organism evidence="2 3">
    <name type="scientific">Salinigranum rubrum</name>
    <dbReference type="NCBI Taxonomy" id="755307"/>
    <lineage>
        <taxon>Archaea</taxon>
        <taxon>Methanobacteriati</taxon>
        <taxon>Methanobacteriota</taxon>
        <taxon>Stenosarchaea group</taxon>
        <taxon>Halobacteria</taxon>
        <taxon>Halobacteriales</taxon>
        <taxon>Haloferacaceae</taxon>
        <taxon>Salinigranum</taxon>
    </lineage>
</organism>
<dbReference type="GeneID" id="35593965"/>
<dbReference type="PANTHER" id="PTHR43459">
    <property type="entry name" value="ENOYL-COA HYDRATASE"/>
    <property type="match status" value="1"/>
</dbReference>
<dbReference type="Pfam" id="PF00378">
    <property type="entry name" value="ECH_1"/>
    <property type="match status" value="1"/>
</dbReference>
<dbReference type="PROSITE" id="PS00166">
    <property type="entry name" value="ENOYL_COA_HYDRATASE"/>
    <property type="match status" value="1"/>
</dbReference>
<dbReference type="Gene3D" id="3.90.226.10">
    <property type="entry name" value="2-enoyl-CoA Hydratase, Chain A, domain 1"/>
    <property type="match status" value="1"/>
</dbReference>